<keyword evidence="1" id="KW-0732">Signal</keyword>
<comment type="caution">
    <text evidence="2">The sequence shown here is derived from an EMBL/GenBank/DDBJ whole genome shotgun (WGS) entry which is preliminary data.</text>
</comment>
<sequence length="164" mass="17893">MNKLKYILLLSVAFLVIGKKSQAQDYQTAIGLKFGAYEVGPSIKYFTDKNTSLEGIIGIRDHGVVFTGLYEKSTTAFNVDKLSFYYGFGGHLGSVGSGYYKRLGGDDEYYSGKHILIGADAVVGLEYVIPNAPIAISLDLNPRLELARGPFFDIAPGLGLKYTF</sequence>
<accession>A0A316HJV0</accession>
<proteinExistence type="predicted"/>
<evidence type="ECO:0000313" key="3">
    <source>
        <dbReference type="Proteomes" id="UP000245678"/>
    </source>
</evidence>
<dbReference type="Proteomes" id="UP000245678">
    <property type="component" value="Unassembled WGS sequence"/>
</dbReference>
<evidence type="ECO:0000313" key="2">
    <source>
        <dbReference type="EMBL" id="PWK74225.1"/>
    </source>
</evidence>
<organism evidence="2 3">
    <name type="scientific">Mucilaginibacter oryzae</name>
    <dbReference type="NCBI Taxonomy" id="468058"/>
    <lineage>
        <taxon>Bacteria</taxon>
        <taxon>Pseudomonadati</taxon>
        <taxon>Bacteroidota</taxon>
        <taxon>Sphingobacteriia</taxon>
        <taxon>Sphingobacteriales</taxon>
        <taxon>Sphingobacteriaceae</taxon>
        <taxon>Mucilaginibacter</taxon>
    </lineage>
</organism>
<feature type="chain" id="PRO_5016334229" description="Outer membrane protein" evidence="1">
    <location>
        <begin position="24"/>
        <end position="164"/>
    </location>
</feature>
<reference evidence="2 3" key="1">
    <citation type="submission" date="2018-05" db="EMBL/GenBank/DDBJ databases">
        <title>Genomic Encyclopedia of Archaeal and Bacterial Type Strains, Phase II (KMG-II): from individual species to whole genera.</title>
        <authorList>
            <person name="Goeker M."/>
        </authorList>
    </citation>
    <scope>NUCLEOTIDE SEQUENCE [LARGE SCALE GENOMIC DNA]</scope>
    <source>
        <strain evidence="2 3">DSM 19975</strain>
    </source>
</reference>
<feature type="signal peptide" evidence="1">
    <location>
        <begin position="1"/>
        <end position="23"/>
    </location>
</feature>
<name>A0A316HJV0_9SPHI</name>
<gene>
    <name evidence="2" type="ORF">LX99_04026</name>
</gene>
<dbReference type="RefSeq" id="WP_022833576.1">
    <property type="nucleotide sequence ID" value="NZ_QGHA01000009.1"/>
</dbReference>
<protein>
    <recommendedName>
        <fullName evidence="4">Outer membrane protein</fullName>
    </recommendedName>
</protein>
<dbReference type="EMBL" id="QGHA01000009">
    <property type="protein sequence ID" value="PWK74225.1"/>
    <property type="molecule type" value="Genomic_DNA"/>
</dbReference>
<evidence type="ECO:0008006" key="4">
    <source>
        <dbReference type="Google" id="ProtNLM"/>
    </source>
</evidence>
<dbReference type="AlphaFoldDB" id="A0A316HJV0"/>
<keyword evidence="3" id="KW-1185">Reference proteome</keyword>
<evidence type="ECO:0000256" key="1">
    <source>
        <dbReference type="SAM" id="SignalP"/>
    </source>
</evidence>